<gene>
    <name evidence="2" type="ORF">ACEWY4_015051</name>
</gene>
<dbReference type="PROSITE" id="PS50132">
    <property type="entry name" value="RGS"/>
    <property type="match status" value="1"/>
</dbReference>
<accession>A0ABD1JUB9</accession>
<evidence type="ECO:0000313" key="2">
    <source>
        <dbReference type="EMBL" id="KAL2090363.1"/>
    </source>
</evidence>
<keyword evidence="3" id="KW-1185">Reference proteome</keyword>
<dbReference type="SMART" id="SM00315">
    <property type="entry name" value="RGS"/>
    <property type="match status" value="1"/>
</dbReference>
<dbReference type="InterPro" id="IPR044926">
    <property type="entry name" value="RGS_subdomain_2"/>
</dbReference>
<feature type="domain" description="RGS" evidence="1">
    <location>
        <begin position="68"/>
        <end position="177"/>
    </location>
</feature>
<organism evidence="2 3">
    <name type="scientific">Coilia grayii</name>
    <name type="common">Gray's grenadier anchovy</name>
    <dbReference type="NCBI Taxonomy" id="363190"/>
    <lineage>
        <taxon>Eukaryota</taxon>
        <taxon>Metazoa</taxon>
        <taxon>Chordata</taxon>
        <taxon>Craniata</taxon>
        <taxon>Vertebrata</taxon>
        <taxon>Euteleostomi</taxon>
        <taxon>Actinopterygii</taxon>
        <taxon>Neopterygii</taxon>
        <taxon>Teleostei</taxon>
        <taxon>Clupei</taxon>
        <taxon>Clupeiformes</taxon>
        <taxon>Clupeoidei</taxon>
        <taxon>Engraulidae</taxon>
        <taxon>Coilinae</taxon>
        <taxon>Coilia</taxon>
    </lineage>
</organism>
<dbReference type="EMBL" id="JBHFQA010000012">
    <property type="protein sequence ID" value="KAL2090363.1"/>
    <property type="molecule type" value="Genomic_DNA"/>
</dbReference>
<dbReference type="AlphaFoldDB" id="A0ABD1JUB9"/>
<proteinExistence type="predicted"/>
<dbReference type="InterPro" id="IPR016137">
    <property type="entry name" value="RGS"/>
</dbReference>
<protein>
    <recommendedName>
        <fullName evidence="1">RGS domain-containing protein</fullName>
    </recommendedName>
</protein>
<dbReference type="PANTHER" id="PTHR10845">
    <property type="entry name" value="REGULATOR OF G PROTEIN SIGNALING"/>
    <property type="match status" value="1"/>
</dbReference>
<dbReference type="Pfam" id="PF00615">
    <property type="entry name" value="RGS"/>
    <property type="match status" value="1"/>
</dbReference>
<name>A0ABD1JUB9_9TELE</name>
<evidence type="ECO:0000259" key="1">
    <source>
        <dbReference type="PROSITE" id="PS50132"/>
    </source>
</evidence>
<dbReference type="FunFam" id="1.10.167.10:FF:000001">
    <property type="entry name" value="Putative regulator of g-protein signaling 12"/>
    <property type="match status" value="1"/>
</dbReference>
<dbReference type="PANTHER" id="PTHR10845:SF160">
    <property type="entry name" value="REGULATOR OF G-PROTEIN SIGNALING 21"/>
    <property type="match status" value="1"/>
</dbReference>
<comment type="caution">
    <text evidence="2">The sequence shown here is derived from an EMBL/GenBank/DDBJ whole genome shotgun (WGS) entry which is preliminary data.</text>
</comment>
<dbReference type="PRINTS" id="PR01301">
    <property type="entry name" value="RGSPROTEIN"/>
</dbReference>
<sequence>MPKLLFSKIRTYEFNNLMSSGRRPRRFDVLLSKKGQKENIRCILMRKTEKSLCNDYRSIKGQSAEKDCLGELLKNRNYLAAFREFLQSEFSEENLEFWLACREYRESTAPAYRFLRAAEIYQEFLHPTALKEVNIDQRTRDKVRGQMASASPRCFEEAEAHVLRLMETDSWPRFLRSGACGRLRTQVPTSTHGKH</sequence>
<reference evidence="2 3" key="1">
    <citation type="submission" date="2024-09" db="EMBL/GenBank/DDBJ databases">
        <title>A chromosome-level genome assembly of Gray's grenadier anchovy, Coilia grayii.</title>
        <authorList>
            <person name="Fu Z."/>
        </authorList>
    </citation>
    <scope>NUCLEOTIDE SEQUENCE [LARGE SCALE GENOMIC DNA]</scope>
    <source>
        <strain evidence="2">G4</strain>
        <tissue evidence="2">Muscle</tissue>
    </source>
</reference>
<dbReference type="SUPFAM" id="SSF48097">
    <property type="entry name" value="Regulator of G-protein signaling, RGS"/>
    <property type="match status" value="1"/>
</dbReference>
<dbReference type="Gene3D" id="1.10.167.10">
    <property type="entry name" value="Regulator of G-protein Signalling 4, domain 2"/>
    <property type="match status" value="1"/>
</dbReference>
<dbReference type="InterPro" id="IPR036305">
    <property type="entry name" value="RGS_sf"/>
</dbReference>
<evidence type="ECO:0000313" key="3">
    <source>
        <dbReference type="Proteomes" id="UP001591681"/>
    </source>
</evidence>
<dbReference type="Proteomes" id="UP001591681">
    <property type="component" value="Unassembled WGS sequence"/>
</dbReference>